<dbReference type="Gene3D" id="3.30.200.20">
    <property type="entry name" value="Phosphorylase Kinase, domain 1"/>
    <property type="match status" value="1"/>
</dbReference>
<dbReference type="Gene3D" id="1.10.510.10">
    <property type="entry name" value="Transferase(Phosphotransferase) domain 1"/>
    <property type="match status" value="1"/>
</dbReference>
<evidence type="ECO:0000256" key="15">
    <source>
        <dbReference type="SAM" id="MobiDB-lite"/>
    </source>
</evidence>
<dbReference type="Pfam" id="PF08488">
    <property type="entry name" value="WAK"/>
    <property type="match status" value="1"/>
</dbReference>
<keyword evidence="4 16" id="KW-0812">Transmembrane</keyword>
<keyword evidence="2" id="KW-0723">Serine/threonine-protein kinase</keyword>
<evidence type="ECO:0000313" key="18">
    <source>
        <dbReference type="EMBL" id="KAF5732523.1"/>
    </source>
</evidence>
<comment type="catalytic activity">
    <reaction evidence="14">
        <text>L-threonyl-[protein] + ATP = O-phospho-L-threonyl-[protein] + ADP + H(+)</text>
        <dbReference type="Rhea" id="RHEA:46608"/>
        <dbReference type="Rhea" id="RHEA-COMP:11060"/>
        <dbReference type="Rhea" id="RHEA-COMP:11605"/>
        <dbReference type="ChEBI" id="CHEBI:15378"/>
        <dbReference type="ChEBI" id="CHEBI:30013"/>
        <dbReference type="ChEBI" id="CHEBI:30616"/>
        <dbReference type="ChEBI" id="CHEBI:61977"/>
        <dbReference type="ChEBI" id="CHEBI:456216"/>
    </reaction>
</comment>
<dbReference type="OrthoDB" id="4062651at2759"/>
<evidence type="ECO:0000256" key="9">
    <source>
        <dbReference type="ARBA" id="ARBA00022989"/>
    </source>
</evidence>
<dbReference type="InterPro" id="IPR000719">
    <property type="entry name" value="Prot_kinase_dom"/>
</dbReference>
<evidence type="ECO:0000256" key="14">
    <source>
        <dbReference type="ARBA" id="ARBA00047951"/>
    </source>
</evidence>
<evidence type="ECO:0000256" key="3">
    <source>
        <dbReference type="ARBA" id="ARBA00022679"/>
    </source>
</evidence>
<evidence type="ECO:0000256" key="1">
    <source>
        <dbReference type="ARBA" id="ARBA00004479"/>
    </source>
</evidence>
<dbReference type="SUPFAM" id="SSF56112">
    <property type="entry name" value="Protein kinase-like (PK-like)"/>
    <property type="match status" value="1"/>
</dbReference>
<feature type="transmembrane region" description="Helical" evidence="16">
    <location>
        <begin position="47"/>
        <end position="64"/>
    </location>
</feature>
<keyword evidence="10 16" id="KW-0472">Membrane</keyword>
<dbReference type="InterPro" id="IPR045274">
    <property type="entry name" value="WAK-like"/>
</dbReference>
<dbReference type="GO" id="GO:0005524">
    <property type="term" value="F:ATP binding"/>
    <property type="evidence" value="ECO:0007669"/>
    <property type="project" value="UniProtKB-KW"/>
</dbReference>
<accession>A0A7J7CEG4</accession>
<evidence type="ECO:0000256" key="8">
    <source>
        <dbReference type="ARBA" id="ARBA00022840"/>
    </source>
</evidence>
<evidence type="ECO:0000256" key="6">
    <source>
        <dbReference type="ARBA" id="ARBA00022741"/>
    </source>
</evidence>
<feature type="region of interest" description="Disordered" evidence="15">
    <location>
        <begin position="743"/>
        <end position="764"/>
    </location>
</feature>
<comment type="caution">
    <text evidence="18">The sequence shown here is derived from an EMBL/GenBank/DDBJ whole genome shotgun (WGS) entry which is preliminary data.</text>
</comment>
<dbReference type="AlphaFoldDB" id="A0A7J7CEG4"/>
<reference evidence="18 19" key="1">
    <citation type="journal article" date="2020" name="Nat. Commun.">
        <title>Genome of Tripterygium wilfordii and identification of cytochrome P450 involved in triptolide biosynthesis.</title>
        <authorList>
            <person name="Tu L."/>
            <person name="Su P."/>
            <person name="Zhang Z."/>
            <person name="Gao L."/>
            <person name="Wang J."/>
            <person name="Hu T."/>
            <person name="Zhou J."/>
            <person name="Zhang Y."/>
            <person name="Zhao Y."/>
            <person name="Liu Y."/>
            <person name="Song Y."/>
            <person name="Tong Y."/>
            <person name="Lu Y."/>
            <person name="Yang J."/>
            <person name="Xu C."/>
            <person name="Jia M."/>
            <person name="Peters R.J."/>
            <person name="Huang L."/>
            <person name="Gao W."/>
        </authorList>
    </citation>
    <scope>NUCLEOTIDE SEQUENCE [LARGE SCALE GENOMIC DNA]</scope>
    <source>
        <strain evidence="19">cv. XIE 37</strain>
        <tissue evidence="18">Leaf</tissue>
    </source>
</reference>
<comment type="subcellular location">
    <subcellularLocation>
        <location evidence="1">Membrane</location>
        <topology evidence="1">Single-pass type I membrane protein</topology>
    </subcellularLocation>
</comment>
<dbReference type="InterPro" id="IPR018097">
    <property type="entry name" value="EGF_Ca-bd_CS"/>
</dbReference>
<dbReference type="GO" id="GO:0004674">
    <property type="term" value="F:protein serine/threonine kinase activity"/>
    <property type="evidence" value="ECO:0007669"/>
    <property type="project" value="UniProtKB-KW"/>
</dbReference>
<evidence type="ECO:0000313" key="19">
    <source>
        <dbReference type="Proteomes" id="UP000593562"/>
    </source>
</evidence>
<dbReference type="InterPro" id="IPR008271">
    <property type="entry name" value="Ser/Thr_kinase_AS"/>
</dbReference>
<evidence type="ECO:0000256" key="11">
    <source>
        <dbReference type="ARBA" id="ARBA00023157"/>
    </source>
</evidence>
<dbReference type="InterPro" id="IPR013695">
    <property type="entry name" value="WAK"/>
</dbReference>
<keyword evidence="8" id="KW-0067">ATP-binding</keyword>
<feature type="domain" description="Protein kinase" evidence="17">
    <location>
        <begin position="437"/>
        <end position="710"/>
    </location>
</feature>
<dbReference type="GO" id="GO:0030247">
    <property type="term" value="F:polysaccharide binding"/>
    <property type="evidence" value="ECO:0007669"/>
    <property type="project" value="InterPro"/>
</dbReference>
<dbReference type="InterPro" id="IPR025287">
    <property type="entry name" value="WAK_GUB"/>
</dbReference>
<dbReference type="GO" id="GO:0007166">
    <property type="term" value="P:cell surface receptor signaling pathway"/>
    <property type="evidence" value="ECO:0007669"/>
    <property type="project" value="InterPro"/>
</dbReference>
<gene>
    <name evidence="18" type="ORF">HS088_TW17G00050</name>
</gene>
<proteinExistence type="predicted"/>
<feature type="compositionally biased region" description="Low complexity" evidence="15">
    <location>
        <begin position="744"/>
        <end position="755"/>
    </location>
</feature>
<dbReference type="FunFam" id="1.10.510.10:FF:000084">
    <property type="entry name" value="Wall-associated receptor kinase 2"/>
    <property type="match status" value="1"/>
</dbReference>
<evidence type="ECO:0000256" key="4">
    <source>
        <dbReference type="ARBA" id="ARBA00022692"/>
    </source>
</evidence>
<sequence>MFAVVETLGESKRVQSNINFFPFRFSTVICFAFLCNSKYSGKMREETTMALLVFLMMIMFTWPMRSSAQVTSCPSSCGNVEIPFPFGVGASCSVDDYWFKIDCKDNKPLLESIDLEVLEISLEGTIRVNHPIFSACRDRTSSNVNLEESPFSFSQNATRFTGIGCNNLAFMSSINSVIGGCMSICDQRSSSDTTEVNGCYGIKCCQTTVPSYLKLFNATVSRINENESNDGCQYAFLVEQEWFQRNLMNRQEALQNMTHVPAVLDWGIYDYAFNLYARNKSTAYNGTSSCEIYVDARLTNNNISILRCSCNQGYRGNPYLLEGCQDIDECKEGKCPPHMACENFPGFYYCYAKNPKKNYLVTVFSVVGGILGLLLILFGSLWSYKVVKKKRIMKQKEKFFKQNGGLLLQQQLSSGEANVEKINMFNSKELEKATNSFSVDRMLGQGGQGTVYKGMLADGRIVAVKKSKVVDEGQVDQFINEVVILSQTSHRNVVRLLGCCLETEVPLLVYEFVPNGTLYQYIHDQNDEFPLTWERRLQIATEVAGALSYLHSSVSLPIYHRDIKSSNILLDDKYRAKIADFGTSRTVALDQTHVTTRVQGTFGYLDPEYFQSNQFTDKSDVYSFGVVLVELLTGKKAVQSIQSQEYKSLVSLFILSLEENNLFDILDAQVIKQGQKEHITAVADLARRCLYLNGKRRPTMKEVTKELEGIQASQNPSGVPNDYDERPVAEMVEVWDSFPASITSSLDSSGVASSSEKSPFLFTT</sequence>
<dbReference type="PROSITE" id="PS50011">
    <property type="entry name" value="PROTEIN_KINASE_DOM"/>
    <property type="match status" value="1"/>
</dbReference>
<keyword evidence="12" id="KW-0325">Glycoprotein</keyword>
<dbReference type="PROSITE" id="PS01187">
    <property type="entry name" value="EGF_CA"/>
    <property type="match status" value="1"/>
</dbReference>
<dbReference type="InParanoid" id="A0A7J7CEG4"/>
<dbReference type="GO" id="GO:0005509">
    <property type="term" value="F:calcium ion binding"/>
    <property type="evidence" value="ECO:0007669"/>
    <property type="project" value="InterPro"/>
</dbReference>
<keyword evidence="19" id="KW-1185">Reference proteome</keyword>
<name>A0A7J7CEG4_TRIWF</name>
<evidence type="ECO:0000256" key="10">
    <source>
        <dbReference type="ARBA" id="ARBA00023136"/>
    </source>
</evidence>
<evidence type="ECO:0000256" key="7">
    <source>
        <dbReference type="ARBA" id="ARBA00022777"/>
    </source>
</evidence>
<dbReference type="Pfam" id="PF13947">
    <property type="entry name" value="GUB_WAK_bind"/>
    <property type="match status" value="1"/>
</dbReference>
<evidence type="ECO:0000259" key="17">
    <source>
        <dbReference type="PROSITE" id="PS50011"/>
    </source>
</evidence>
<keyword evidence="6" id="KW-0547">Nucleotide-binding</keyword>
<evidence type="ECO:0000256" key="13">
    <source>
        <dbReference type="ARBA" id="ARBA00047558"/>
    </source>
</evidence>
<organism evidence="18 19">
    <name type="scientific">Tripterygium wilfordii</name>
    <name type="common">Thunder God vine</name>
    <dbReference type="NCBI Taxonomy" id="458696"/>
    <lineage>
        <taxon>Eukaryota</taxon>
        <taxon>Viridiplantae</taxon>
        <taxon>Streptophyta</taxon>
        <taxon>Embryophyta</taxon>
        <taxon>Tracheophyta</taxon>
        <taxon>Spermatophyta</taxon>
        <taxon>Magnoliopsida</taxon>
        <taxon>eudicotyledons</taxon>
        <taxon>Gunneridae</taxon>
        <taxon>Pentapetalae</taxon>
        <taxon>rosids</taxon>
        <taxon>fabids</taxon>
        <taxon>Celastrales</taxon>
        <taxon>Celastraceae</taxon>
        <taxon>Tripterygium</taxon>
    </lineage>
</organism>
<dbReference type="EMBL" id="JAAARO010000017">
    <property type="protein sequence ID" value="KAF5732523.1"/>
    <property type="molecule type" value="Genomic_DNA"/>
</dbReference>
<dbReference type="FunCoup" id="A0A7J7CEG4">
    <property type="interactions" value="626"/>
</dbReference>
<keyword evidence="11" id="KW-1015">Disulfide bond</keyword>
<dbReference type="FunFam" id="3.30.200.20:FF:000043">
    <property type="entry name" value="Wall-associated receptor kinase 2"/>
    <property type="match status" value="1"/>
</dbReference>
<dbReference type="PANTHER" id="PTHR27005">
    <property type="entry name" value="WALL-ASSOCIATED RECEPTOR KINASE-LIKE 21"/>
    <property type="match status" value="1"/>
</dbReference>
<keyword evidence="9 16" id="KW-1133">Transmembrane helix</keyword>
<dbReference type="CDD" id="cd14066">
    <property type="entry name" value="STKc_IRAK"/>
    <property type="match status" value="1"/>
</dbReference>
<feature type="transmembrane region" description="Helical" evidence="16">
    <location>
        <begin position="18"/>
        <end position="35"/>
    </location>
</feature>
<keyword evidence="3" id="KW-0808">Transferase</keyword>
<dbReference type="Pfam" id="PF00069">
    <property type="entry name" value="Pkinase"/>
    <property type="match status" value="1"/>
</dbReference>
<dbReference type="GO" id="GO:0005886">
    <property type="term" value="C:plasma membrane"/>
    <property type="evidence" value="ECO:0007669"/>
    <property type="project" value="TreeGrafter"/>
</dbReference>
<protein>
    <submittedName>
        <fullName evidence="18">Wall-associated receptor kinase-like 22</fullName>
    </submittedName>
</protein>
<dbReference type="InterPro" id="IPR011009">
    <property type="entry name" value="Kinase-like_dom_sf"/>
</dbReference>
<evidence type="ECO:0000256" key="5">
    <source>
        <dbReference type="ARBA" id="ARBA00022729"/>
    </source>
</evidence>
<dbReference type="PROSITE" id="PS00108">
    <property type="entry name" value="PROTEIN_KINASE_ST"/>
    <property type="match status" value="1"/>
</dbReference>
<dbReference type="Gene3D" id="2.10.25.10">
    <property type="entry name" value="Laminin"/>
    <property type="match status" value="1"/>
</dbReference>
<dbReference type="PANTHER" id="PTHR27005:SF515">
    <property type="entry name" value="WALL-ASSOCIATED RECEPTOR KINASE-LIKE 10-RELATED"/>
    <property type="match status" value="1"/>
</dbReference>
<feature type="transmembrane region" description="Helical" evidence="16">
    <location>
        <begin position="359"/>
        <end position="384"/>
    </location>
</feature>
<comment type="catalytic activity">
    <reaction evidence="13">
        <text>L-seryl-[protein] + ATP = O-phospho-L-seryl-[protein] + ADP + H(+)</text>
        <dbReference type="Rhea" id="RHEA:17989"/>
        <dbReference type="Rhea" id="RHEA-COMP:9863"/>
        <dbReference type="Rhea" id="RHEA-COMP:11604"/>
        <dbReference type="ChEBI" id="CHEBI:15378"/>
        <dbReference type="ChEBI" id="CHEBI:29999"/>
        <dbReference type="ChEBI" id="CHEBI:30616"/>
        <dbReference type="ChEBI" id="CHEBI:83421"/>
        <dbReference type="ChEBI" id="CHEBI:456216"/>
    </reaction>
</comment>
<evidence type="ECO:0000256" key="16">
    <source>
        <dbReference type="SAM" id="Phobius"/>
    </source>
</evidence>
<evidence type="ECO:0000256" key="12">
    <source>
        <dbReference type="ARBA" id="ARBA00023180"/>
    </source>
</evidence>
<keyword evidence="5" id="KW-0732">Signal</keyword>
<dbReference type="Proteomes" id="UP000593562">
    <property type="component" value="Unassembled WGS sequence"/>
</dbReference>
<keyword evidence="7 18" id="KW-0418">Kinase</keyword>
<evidence type="ECO:0000256" key="2">
    <source>
        <dbReference type="ARBA" id="ARBA00022527"/>
    </source>
</evidence>
<keyword evidence="18" id="KW-0675">Receptor</keyword>
<dbReference type="SMART" id="SM00220">
    <property type="entry name" value="S_TKc"/>
    <property type="match status" value="1"/>
</dbReference>